<name>A0ABW4LUC6_9BACI</name>
<proteinExistence type="predicted"/>
<evidence type="ECO:0000313" key="3">
    <source>
        <dbReference type="Proteomes" id="UP001597214"/>
    </source>
</evidence>
<accession>A0ABW4LUC6</accession>
<protein>
    <submittedName>
        <fullName evidence="2">TIM barrel protein</fullName>
    </submittedName>
</protein>
<keyword evidence="3" id="KW-1185">Reference proteome</keyword>
<comment type="caution">
    <text evidence="2">The sequence shown here is derived from an EMBL/GenBank/DDBJ whole genome shotgun (WGS) entry which is preliminary data.</text>
</comment>
<evidence type="ECO:0000259" key="1">
    <source>
        <dbReference type="Pfam" id="PF01261"/>
    </source>
</evidence>
<sequence length="275" mass="32455">MSHAIGISGSVIMSDPSKYTELFLDYIEHIEIGEFQDEEAFQSFLEAKESRKMTFGLHSPLYRNQSKYDLLEKVHYDPERAWKQFEEEVKRMAELNAAYILVHFPYFKEQGEGSYFKQIKAGLEKLATLQEKYNLPIICEPKLGFNRSSVGIEALHQFPFEEWRKYNVKLCIDIGDYLMAVGDRALHYISKWREFIKVVHLHNVEFHAYKYIWAPVHPSHEEDDTHFKVREIITTLIASKGIFFVFEHTPHSKPTKRFVEEGIEWVRNLIKQESS</sequence>
<dbReference type="InterPro" id="IPR036237">
    <property type="entry name" value="Xyl_isomerase-like_sf"/>
</dbReference>
<dbReference type="Pfam" id="PF01261">
    <property type="entry name" value="AP_endonuc_2"/>
    <property type="match status" value="1"/>
</dbReference>
<dbReference type="Gene3D" id="3.20.20.150">
    <property type="entry name" value="Divalent-metal-dependent TIM barrel enzymes"/>
    <property type="match status" value="1"/>
</dbReference>
<dbReference type="Proteomes" id="UP001597214">
    <property type="component" value="Unassembled WGS sequence"/>
</dbReference>
<gene>
    <name evidence="2" type="ORF">ACFSCX_19750</name>
</gene>
<reference evidence="3" key="1">
    <citation type="journal article" date="2019" name="Int. J. Syst. Evol. Microbiol.">
        <title>The Global Catalogue of Microorganisms (GCM) 10K type strain sequencing project: providing services to taxonomists for standard genome sequencing and annotation.</title>
        <authorList>
            <consortium name="The Broad Institute Genomics Platform"/>
            <consortium name="The Broad Institute Genome Sequencing Center for Infectious Disease"/>
            <person name="Wu L."/>
            <person name="Ma J."/>
        </authorList>
    </citation>
    <scope>NUCLEOTIDE SEQUENCE [LARGE SCALE GENOMIC DNA]</scope>
    <source>
        <strain evidence="3">CCUG 49339</strain>
    </source>
</reference>
<dbReference type="EMBL" id="JBHUEM010000046">
    <property type="protein sequence ID" value="MFD1738755.1"/>
    <property type="molecule type" value="Genomic_DNA"/>
</dbReference>
<evidence type="ECO:0000313" key="2">
    <source>
        <dbReference type="EMBL" id="MFD1738755.1"/>
    </source>
</evidence>
<dbReference type="SUPFAM" id="SSF51658">
    <property type="entry name" value="Xylose isomerase-like"/>
    <property type="match status" value="1"/>
</dbReference>
<feature type="domain" description="Xylose isomerase-like TIM barrel" evidence="1">
    <location>
        <begin position="37"/>
        <end position="268"/>
    </location>
</feature>
<organism evidence="2 3">
    <name type="scientific">Bacillus salitolerans</name>
    <dbReference type="NCBI Taxonomy" id="1437434"/>
    <lineage>
        <taxon>Bacteria</taxon>
        <taxon>Bacillati</taxon>
        <taxon>Bacillota</taxon>
        <taxon>Bacilli</taxon>
        <taxon>Bacillales</taxon>
        <taxon>Bacillaceae</taxon>
        <taxon>Bacillus</taxon>
    </lineage>
</organism>
<dbReference type="RefSeq" id="WP_377929975.1">
    <property type="nucleotide sequence ID" value="NZ_JBHUEM010000046.1"/>
</dbReference>
<dbReference type="InterPro" id="IPR013022">
    <property type="entry name" value="Xyl_isomerase-like_TIM-brl"/>
</dbReference>